<evidence type="ECO:0000259" key="2">
    <source>
        <dbReference type="PROSITE" id="PS50883"/>
    </source>
</evidence>
<dbReference type="InterPro" id="IPR043128">
    <property type="entry name" value="Rev_trsase/Diguanyl_cyclase"/>
</dbReference>
<dbReference type="Pfam" id="PF00990">
    <property type="entry name" value="GGDEF"/>
    <property type="match status" value="1"/>
</dbReference>
<gene>
    <name evidence="4" type="ORF">HZF05_08685</name>
</gene>
<dbReference type="CDD" id="cd01949">
    <property type="entry name" value="GGDEF"/>
    <property type="match status" value="1"/>
</dbReference>
<dbReference type="InterPro" id="IPR052155">
    <property type="entry name" value="Biofilm_reg_signaling"/>
</dbReference>
<evidence type="ECO:0000256" key="1">
    <source>
        <dbReference type="SAM" id="MobiDB-lite"/>
    </source>
</evidence>
<dbReference type="SUPFAM" id="SSF55073">
    <property type="entry name" value="Nucleotide cyclase"/>
    <property type="match status" value="1"/>
</dbReference>
<proteinExistence type="predicted"/>
<comment type="caution">
    <text evidence="4">The sequence shown here is derived from an EMBL/GenBank/DDBJ whole genome shotgun (WGS) entry which is preliminary data.</text>
</comment>
<feature type="domain" description="EAL" evidence="2">
    <location>
        <begin position="330"/>
        <end position="586"/>
    </location>
</feature>
<dbReference type="SMART" id="SM00052">
    <property type="entry name" value="EAL"/>
    <property type="match status" value="1"/>
</dbReference>
<dbReference type="EMBL" id="JACEIB010000006">
    <property type="protein sequence ID" value="MBA2934175.1"/>
    <property type="molecule type" value="Genomic_DNA"/>
</dbReference>
<dbReference type="InterPro" id="IPR035919">
    <property type="entry name" value="EAL_sf"/>
</dbReference>
<protein>
    <submittedName>
        <fullName evidence="4">Bifunctional diguanylate cyclase/phosphodiesterase</fullName>
    </submittedName>
</protein>
<dbReference type="Gene3D" id="3.20.20.450">
    <property type="entry name" value="EAL domain"/>
    <property type="match status" value="1"/>
</dbReference>
<evidence type="ECO:0000313" key="4">
    <source>
        <dbReference type="EMBL" id="MBA2934175.1"/>
    </source>
</evidence>
<keyword evidence="5" id="KW-1185">Reference proteome</keyword>
<dbReference type="NCBIfam" id="TIGR00254">
    <property type="entry name" value="GGDEF"/>
    <property type="match status" value="1"/>
</dbReference>
<name>A0A838L639_9SPHN</name>
<dbReference type="Gene3D" id="3.30.70.270">
    <property type="match status" value="1"/>
</dbReference>
<reference evidence="4 5" key="1">
    <citation type="submission" date="2020-07" db="EMBL/GenBank/DDBJ databases">
        <authorList>
            <person name="Sun Q."/>
        </authorList>
    </citation>
    <scope>NUCLEOTIDE SEQUENCE [LARGE SCALE GENOMIC DNA]</scope>
    <source>
        <strain evidence="4 5">CGMCC 1.13654</strain>
    </source>
</reference>
<dbReference type="PROSITE" id="PS50887">
    <property type="entry name" value="GGDEF"/>
    <property type="match status" value="1"/>
</dbReference>
<evidence type="ECO:0000259" key="3">
    <source>
        <dbReference type="PROSITE" id="PS50887"/>
    </source>
</evidence>
<feature type="domain" description="GGDEF" evidence="3">
    <location>
        <begin position="190"/>
        <end position="323"/>
    </location>
</feature>
<dbReference type="PROSITE" id="PS50883">
    <property type="entry name" value="EAL"/>
    <property type="match status" value="1"/>
</dbReference>
<evidence type="ECO:0000313" key="5">
    <source>
        <dbReference type="Proteomes" id="UP000570166"/>
    </source>
</evidence>
<dbReference type="InterPro" id="IPR000160">
    <property type="entry name" value="GGDEF_dom"/>
</dbReference>
<dbReference type="SUPFAM" id="SSF141868">
    <property type="entry name" value="EAL domain-like"/>
    <property type="match status" value="1"/>
</dbReference>
<dbReference type="InterPro" id="IPR029787">
    <property type="entry name" value="Nucleotide_cyclase"/>
</dbReference>
<dbReference type="InterPro" id="IPR001633">
    <property type="entry name" value="EAL_dom"/>
</dbReference>
<dbReference type="Pfam" id="PF00563">
    <property type="entry name" value="EAL"/>
    <property type="match status" value="1"/>
</dbReference>
<organism evidence="4 5">
    <name type="scientific">Sphingomonas chungangi</name>
    <dbReference type="NCBI Taxonomy" id="2683589"/>
    <lineage>
        <taxon>Bacteria</taxon>
        <taxon>Pseudomonadati</taxon>
        <taxon>Pseudomonadota</taxon>
        <taxon>Alphaproteobacteria</taxon>
        <taxon>Sphingomonadales</taxon>
        <taxon>Sphingomonadaceae</taxon>
        <taxon>Sphingomonas</taxon>
    </lineage>
</organism>
<dbReference type="AlphaFoldDB" id="A0A838L639"/>
<accession>A0A838L639</accession>
<dbReference type="PANTHER" id="PTHR44757">
    <property type="entry name" value="DIGUANYLATE CYCLASE DGCP"/>
    <property type="match status" value="1"/>
</dbReference>
<dbReference type="Proteomes" id="UP000570166">
    <property type="component" value="Unassembled WGS sequence"/>
</dbReference>
<dbReference type="PANTHER" id="PTHR44757:SF2">
    <property type="entry name" value="BIOFILM ARCHITECTURE MAINTENANCE PROTEIN MBAA"/>
    <property type="match status" value="1"/>
</dbReference>
<dbReference type="CDD" id="cd01948">
    <property type="entry name" value="EAL"/>
    <property type="match status" value="1"/>
</dbReference>
<dbReference type="SMART" id="SM00267">
    <property type="entry name" value="GGDEF"/>
    <property type="match status" value="1"/>
</dbReference>
<feature type="region of interest" description="Disordered" evidence="1">
    <location>
        <begin position="1"/>
        <end position="26"/>
    </location>
</feature>
<sequence>MAKASRESGTPPVERAARASLHPVPDGRAPASAEAWALIDSARQSYIDALPIAAAVLTEQDGDLVVGASNRRYDSLDAARPASQPMPIIESPTIVRRLLEFFARPGDELRFEWRYGDQVSGRHFHACISPLAQVPGGNGRCLLTLVDRTTEIESTRSLRAELLHDSLTGLPNRTAFAEAVDEVMASNDGARHAVLLIDLSRFSRINESLGGVAGDEVIITVARRLISTLRAGDILARVGGDEFGILLRLANGPDDAPAAARRIQSVLSTPFRLARFEVGIECAIGVALVGEEQTSGEELVRNAQFSLKRAKSTGRVEIHHPGEAACARYKLDLETELRRAIDQGDLRLAYQPIVDLAANRLTGFEALARWTHATRGVIDPGEFIPVAEEAGLIVPLGRWAVDSALATLAKWDALAGSAVPLTMNVNVSAIQLARDDVPGVIAAALATHGIAGSRLTIELTESAIVQDPERTTKALQALKALDVKVAMDDFGTGYSSLSYLRRLPIDSLKIDRSFVSGMLQDRDKVAIVRAVLSLADALGKTTTAEGVETIELSQTLAALGCSHGQGYFYAAPLTADAARDYWQSQL</sequence>